<gene>
    <name evidence="1" type="ORF">SALWKB29_1950</name>
</gene>
<dbReference type="Proteomes" id="UP000027170">
    <property type="component" value="Unassembled WGS sequence"/>
</dbReference>
<evidence type="ECO:0000313" key="1">
    <source>
        <dbReference type="EMBL" id="KDN14048.1"/>
    </source>
</evidence>
<accession>A0A837AGZ1</accession>
<dbReference type="Pfam" id="PF08748">
    <property type="entry name" value="Phage_TAC_4"/>
    <property type="match status" value="1"/>
</dbReference>
<keyword evidence="2" id="KW-1185">Reference proteome</keyword>
<dbReference type="OrthoDB" id="8612233at2"/>
<organism evidence="1 2">
    <name type="scientific">Snodgrassella communis</name>
    <dbReference type="NCBI Taxonomy" id="2946699"/>
    <lineage>
        <taxon>Bacteria</taxon>
        <taxon>Pseudomonadati</taxon>
        <taxon>Pseudomonadota</taxon>
        <taxon>Betaproteobacteria</taxon>
        <taxon>Neisseriales</taxon>
        <taxon>Neisseriaceae</taxon>
        <taxon>Snodgrassella</taxon>
    </lineage>
</organism>
<sequence length="105" mass="11798">MKLTLTPNPTFTCVVDIHVPGEQEKGQVKITYKAMSQPEAAKFFDNAVEKNLSPYEIVKDLVAGWDLDEAFTPDNLKQLTDNYFGAANALLDTYMRELTNNRLGN</sequence>
<protein>
    <submittedName>
        <fullName evidence="1">Phage protein</fullName>
    </submittedName>
</protein>
<dbReference type="RefSeq" id="WP_037491790.1">
    <property type="nucleotide sequence ID" value="NZ_JFZV01000012.1"/>
</dbReference>
<proteinExistence type="predicted"/>
<comment type="caution">
    <text evidence="1">The sequence shown here is derived from an EMBL/GenBank/DDBJ whole genome shotgun (WGS) entry which is preliminary data.</text>
</comment>
<dbReference type="InterPro" id="IPR014859">
    <property type="entry name" value="Phage_TAC_4"/>
</dbReference>
<name>A0A837AGZ1_9NEIS</name>
<reference evidence="1 2" key="1">
    <citation type="submission" date="2014-03" db="EMBL/GenBank/DDBJ databases">
        <title>The genomes of two eusocial bee gut symbionts.</title>
        <authorList>
            <person name="Kwong W.K."/>
            <person name="Engel P."/>
            <person name="Koch H."/>
            <person name="Moran N.A."/>
        </authorList>
    </citation>
    <scope>NUCLEOTIDE SEQUENCE [LARGE SCALE GENOMIC DNA]</scope>
    <source>
        <strain evidence="2">wkB29</strain>
    </source>
</reference>
<dbReference type="AlphaFoldDB" id="A0A837AGZ1"/>
<dbReference type="EMBL" id="JFZV01000012">
    <property type="protein sequence ID" value="KDN14048.1"/>
    <property type="molecule type" value="Genomic_DNA"/>
</dbReference>
<evidence type="ECO:0000313" key="2">
    <source>
        <dbReference type="Proteomes" id="UP000027170"/>
    </source>
</evidence>